<dbReference type="EMBL" id="MGBC01000032">
    <property type="protein sequence ID" value="OGK60126.1"/>
    <property type="molecule type" value="Genomic_DNA"/>
</dbReference>
<dbReference type="Gene3D" id="3.30.420.10">
    <property type="entry name" value="Ribonuclease H-like superfamily/Ribonuclease H"/>
    <property type="match status" value="1"/>
</dbReference>
<name>A0A1F7JWY3_9BACT</name>
<reference evidence="2 3" key="1">
    <citation type="journal article" date="2016" name="Nat. Commun.">
        <title>Thousands of microbial genomes shed light on interconnected biogeochemical processes in an aquifer system.</title>
        <authorList>
            <person name="Anantharaman K."/>
            <person name="Brown C.T."/>
            <person name="Hug L.A."/>
            <person name="Sharon I."/>
            <person name="Castelle C.J."/>
            <person name="Probst A.J."/>
            <person name="Thomas B.C."/>
            <person name="Singh A."/>
            <person name="Wilkins M.J."/>
            <person name="Karaoz U."/>
            <person name="Brodie E.L."/>
            <person name="Williams K.H."/>
            <person name="Hubbard S.S."/>
            <person name="Banfield J.F."/>
        </authorList>
    </citation>
    <scope>NUCLEOTIDE SEQUENCE [LARGE SCALE GENOMIC DNA]</scope>
</reference>
<dbReference type="InterPro" id="IPR038717">
    <property type="entry name" value="Tc1-like_DDE_dom"/>
</dbReference>
<sequence length="302" mass="35386">MKIEDIAEVLGRNTRTVARWIHGFKHTRLASLFTGHKDNENASKLTREQKKEIKKVLSEKPSVYGLPKEFWDSPQLKTYVKAEFGIVYESERSYHYLLQFSNLSFKQPAVFDVRRDEIYIKEKIAAIRKKIIPLMRRSEWVILASDETRIMCEAITRRAWLQKGEKTVLKVERSHESQYYIGFLNLKTGKDHLIPLTWGNEKEIIKAVAFVAKLYPDKKICIVWDNVSFHKGKALQEKLKKDQPLERIHLINFPPYAPDFNPQELVWNAGKGHIANKQFKTFVGTKQSFTRFVSTHIFNYSI</sequence>
<dbReference type="InterPro" id="IPR047655">
    <property type="entry name" value="Transpos_IS630-like"/>
</dbReference>
<dbReference type="GO" id="GO:0003676">
    <property type="term" value="F:nucleic acid binding"/>
    <property type="evidence" value="ECO:0007669"/>
    <property type="project" value="InterPro"/>
</dbReference>
<proteinExistence type="predicted"/>
<organism evidence="2 3">
    <name type="scientific">Candidatus Roizmanbacteria bacterium RIFCSPLOWO2_02_FULL_43_10</name>
    <dbReference type="NCBI Taxonomy" id="1802078"/>
    <lineage>
        <taxon>Bacteria</taxon>
        <taxon>Candidatus Roizmaniibacteriota</taxon>
    </lineage>
</organism>
<dbReference type="Pfam" id="PF13358">
    <property type="entry name" value="DDE_3"/>
    <property type="match status" value="1"/>
</dbReference>
<dbReference type="AlphaFoldDB" id="A0A1F7JWY3"/>
<dbReference type="Proteomes" id="UP000176269">
    <property type="component" value="Unassembled WGS sequence"/>
</dbReference>
<dbReference type="InterPro" id="IPR036397">
    <property type="entry name" value="RNaseH_sf"/>
</dbReference>
<dbReference type="Pfam" id="PF13384">
    <property type="entry name" value="HTH_23"/>
    <property type="match status" value="1"/>
</dbReference>
<gene>
    <name evidence="2" type="ORF">A3I56_01130</name>
</gene>
<evidence type="ECO:0000313" key="2">
    <source>
        <dbReference type="EMBL" id="OGK60126.1"/>
    </source>
</evidence>
<feature type="domain" description="Tc1-like transposase DDE" evidence="1">
    <location>
        <begin position="142"/>
        <end position="281"/>
    </location>
</feature>
<comment type="caution">
    <text evidence="2">The sequence shown here is derived from an EMBL/GenBank/DDBJ whole genome shotgun (WGS) entry which is preliminary data.</text>
</comment>
<evidence type="ECO:0000259" key="1">
    <source>
        <dbReference type="Pfam" id="PF13358"/>
    </source>
</evidence>
<protein>
    <recommendedName>
        <fullName evidence="1">Tc1-like transposase DDE domain-containing protein</fullName>
    </recommendedName>
</protein>
<dbReference type="NCBIfam" id="NF033545">
    <property type="entry name" value="transpos_IS630"/>
    <property type="match status" value="1"/>
</dbReference>
<accession>A0A1F7JWY3</accession>
<evidence type="ECO:0000313" key="3">
    <source>
        <dbReference type="Proteomes" id="UP000176269"/>
    </source>
</evidence>